<protein>
    <submittedName>
        <fullName evidence="1">Uncharacterized protein</fullName>
    </submittedName>
</protein>
<proteinExistence type="predicted"/>
<dbReference type="PANTHER" id="PTHR33598">
    <property type="entry name" value="OS02G0833400 PROTEIN"/>
    <property type="match status" value="1"/>
</dbReference>
<organism evidence="1 2">
    <name type="scientific">Babesia gibsoni</name>
    <dbReference type="NCBI Taxonomy" id="33632"/>
    <lineage>
        <taxon>Eukaryota</taxon>
        <taxon>Sar</taxon>
        <taxon>Alveolata</taxon>
        <taxon>Apicomplexa</taxon>
        <taxon>Aconoidasida</taxon>
        <taxon>Piroplasmida</taxon>
        <taxon>Babesiidae</taxon>
        <taxon>Babesia</taxon>
    </lineage>
</organism>
<name>A0AAD8LM95_BABGI</name>
<gene>
    <name evidence="1" type="ORF">BgAZ_500580</name>
</gene>
<keyword evidence="2" id="KW-1185">Reference proteome</keyword>
<dbReference type="AlphaFoldDB" id="A0AAD8LM95"/>
<comment type="caution">
    <text evidence="1">The sequence shown here is derived from an EMBL/GenBank/DDBJ whole genome shotgun (WGS) entry which is preliminary data.</text>
</comment>
<reference evidence="1" key="1">
    <citation type="submission" date="2023-08" db="EMBL/GenBank/DDBJ databases">
        <title>Draft sequence of the Babesia gibsoni genome.</title>
        <authorList>
            <person name="Yamagishi J.Y."/>
            <person name="Xuan X.X."/>
        </authorList>
    </citation>
    <scope>NUCLEOTIDE SEQUENCE</scope>
    <source>
        <strain evidence="1">Azabu</strain>
    </source>
</reference>
<dbReference type="EMBL" id="JAVEPI010000005">
    <property type="protein sequence ID" value="KAK1441726.1"/>
    <property type="molecule type" value="Genomic_DNA"/>
</dbReference>
<evidence type="ECO:0000313" key="2">
    <source>
        <dbReference type="Proteomes" id="UP001230268"/>
    </source>
</evidence>
<dbReference type="PANTHER" id="PTHR33598:SF4">
    <property type="entry name" value="OS02G0833400 PROTEIN"/>
    <property type="match status" value="1"/>
</dbReference>
<dbReference type="PROSITE" id="PS51257">
    <property type="entry name" value="PROKAR_LIPOPROTEIN"/>
    <property type="match status" value="1"/>
</dbReference>
<dbReference type="Proteomes" id="UP001230268">
    <property type="component" value="Unassembled WGS sequence"/>
</dbReference>
<dbReference type="Pfam" id="PF05542">
    <property type="entry name" value="DUF760"/>
    <property type="match status" value="2"/>
</dbReference>
<sequence>MTYSRGKRYSSCLLVYLVIQVTLLLTVSCVKRRHLSHKSHGIVHDGLRRSKHTPAGRHYAFVLGPVAVESHATASPLTPKRSLHAIGVFHRDDGHIGDDDDILPGNILRILWNSVKGLFSGLADGVGIPLVPDVNKLPAAHGHHIIPLQNLKALQALNMPLAFAGVDHTGGNLGPDASPYAQLIRSQPSVVMNKFLEKASQRVRDAAKSTVGALVGSFYRYCIETTMITSSDRLSVLIHSMQMTGYMLWNAECRFCLSQQLVPEPSSQDDEASAEPDPQTNAKTINVIPQFRDELVQPYGTDSLLNYIKQMPDQTANALLDNMTTGVIDAMQESTEMTVESLTGVAIGQQQPGSGGHHRVIVQQTGTSCVQLCLWHLALGYCLRDQEAKIELQNALKGA</sequence>
<evidence type="ECO:0000313" key="1">
    <source>
        <dbReference type="EMBL" id="KAK1441726.1"/>
    </source>
</evidence>
<dbReference type="InterPro" id="IPR008479">
    <property type="entry name" value="DUF760"/>
</dbReference>
<accession>A0AAD8LM95</accession>